<dbReference type="EMBL" id="BRZI01000101">
    <property type="protein sequence ID" value="GLD33717.1"/>
    <property type="molecule type" value="Genomic_DNA"/>
</dbReference>
<gene>
    <name evidence="6" type="ORF">Mkiyose1413_56000</name>
    <name evidence="5" type="ORF">SRL2020028_59270</name>
</gene>
<evidence type="ECO:0000259" key="4">
    <source>
        <dbReference type="Pfam" id="PF07859"/>
    </source>
</evidence>
<dbReference type="EMBL" id="BRXE01000164">
    <property type="protein sequence ID" value="GLB86671.1"/>
    <property type="molecule type" value="Genomic_DNA"/>
</dbReference>
<evidence type="ECO:0000313" key="5">
    <source>
        <dbReference type="EMBL" id="GLB86671.1"/>
    </source>
</evidence>
<evidence type="ECO:0000313" key="6">
    <source>
        <dbReference type="EMBL" id="GLD33717.1"/>
    </source>
</evidence>
<organism evidence="6 7">
    <name type="scientific">Mycobacterium kiyosense</name>
    <dbReference type="NCBI Taxonomy" id="2871094"/>
    <lineage>
        <taxon>Bacteria</taxon>
        <taxon>Bacillati</taxon>
        <taxon>Actinomycetota</taxon>
        <taxon>Actinomycetes</taxon>
        <taxon>Mycobacteriales</taxon>
        <taxon>Mycobacteriaceae</taxon>
        <taxon>Mycobacterium</taxon>
    </lineage>
</organism>
<accession>A0A9P3QCN4</accession>
<dbReference type="InterPro" id="IPR050300">
    <property type="entry name" value="GDXG_lipolytic_enzyme"/>
</dbReference>
<dbReference type="SUPFAM" id="SSF53474">
    <property type="entry name" value="alpha/beta-Hydrolases"/>
    <property type="match status" value="1"/>
</dbReference>
<dbReference type="PANTHER" id="PTHR48081:SF8">
    <property type="entry name" value="ALPHA_BETA HYDROLASE FOLD-3 DOMAIN-CONTAINING PROTEIN-RELATED"/>
    <property type="match status" value="1"/>
</dbReference>
<evidence type="ECO:0000256" key="2">
    <source>
        <dbReference type="ARBA" id="ARBA00022801"/>
    </source>
</evidence>
<sequence>MLCRGGIEDDGLDGVLGLRALLLFEKQVVDTGETTHPAHLHFHFRWVTFNRVAADPAACFPDEREDVAVATLRSRSVTTVTESTTRLGPGREVAQRMAAAFASMRDGSADAQQVRESLRASRKPRRHVPVARVVDRHISGPYGAQLPVRIYQPHTGPPAPVIVYLHGGGFVLCDLDSHDACCRRLANGVGAVVVSVDYRLAPEHRFPAALDDAWAATRWVAAHAAELGGDPGRLVLAGDSAGGNLATGVCLLARDQGGPPIAFQLLIYPVVDQRRKASAAHARSAPGVLTIDHQRWFTEQYLGPNGDRSDVRASPILADLAGLPPAHVITGEIDPLCDEDEEYAQLLQAAGVPTTVRRYPGMFHGFFNLPDDIPIAEQANADACRVVREALIGPRRPEECR</sequence>
<dbReference type="FunFam" id="3.40.50.1820:FF:000089">
    <property type="entry name" value="Alpha/beta hydrolase"/>
    <property type="match status" value="1"/>
</dbReference>
<dbReference type="Proteomes" id="UP001165663">
    <property type="component" value="Unassembled WGS sequence"/>
</dbReference>
<dbReference type="GO" id="GO:0016787">
    <property type="term" value="F:hydrolase activity"/>
    <property type="evidence" value="ECO:0007669"/>
    <property type="project" value="UniProtKB-KW"/>
</dbReference>
<dbReference type="Proteomes" id="UP001064782">
    <property type="component" value="Unassembled WGS sequence"/>
</dbReference>
<name>A0A9P3QCN4_9MYCO</name>
<protein>
    <recommendedName>
        <fullName evidence="4">Alpha/beta hydrolase fold-3 domain-containing protein</fullName>
    </recommendedName>
</protein>
<dbReference type="PROSITE" id="PS01174">
    <property type="entry name" value="LIPASE_GDXG_SER"/>
    <property type="match status" value="1"/>
</dbReference>
<dbReference type="PANTHER" id="PTHR48081">
    <property type="entry name" value="AB HYDROLASE SUPERFAMILY PROTEIN C4A8.06C"/>
    <property type="match status" value="1"/>
</dbReference>
<dbReference type="PROSITE" id="PS01173">
    <property type="entry name" value="LIPASE_GDXG_HIS"/>
    <property type="match status" value="1"/>
</dbReference>
<dbReference type="InterPro" id="IPR033140">
    <property type="entry name" value="Lipase_GDXG_put_SER_AS"/>
</dbReference>
<keyword evidence="7" id="KW-1185">Reference proteome</keyword>
<comment type="similarity">
    <text evidence="1">Belongs to the 'GDXG' lipolytic enzyme family.</text>
</comment>
<comment type="caution">
    <text evidence="6">The sequence shown here is derived from an EMBL/GenBank/DDBJ whole genome shotgun (WGS) entry which is preliminary data.</text>
</comment>
<evidence type="ECO:0000256" key="3">
    <source>
        <dbReference type="PROSITE-ProRule" id="PRU10038"/>
    </source>
</evidence>
<dbReference type="InterPro" id="IPR002168">
    <property type="entry name" value="Lipase_GDXG_HIS_AS"/>
</dbReference>
<feature type="active site" evidence="3">
    <location>
        <position position="240"/>
    </location>
</feature>
<evidence type="ECO:0000256" key="1">
    <source>
        <dbReference type="ARBA" id="ARBA00010515"/>
    </source>
</evidence>
<reference evidence="6" key="1">
    <citation type="submission" date="2022-08" db="EMBL/GenBank/DDBJ databases">
        <title>Mycobacterium kiyosense sp. nov., scotochromogenic slow-glowing species isolated from respiratory specimens.</title>
        <authorList>
            <person name="Fukano H."/>
            <person name="Kazumi Y."/>
            <person name="Sakagami N."/>
            <person name="Ato M."/>
            <person name="Mitarai S."/>
            <person name="Hoshino Y."/>
        </authorList>
    </citation>
    <scope>NUCLEOTIDE SEQUENCE</scope>
    <source>
        <strain evidence="6">1413</strain>
        <strain evidence="5">SRL2020-028</strain>
    </source>
</reference>
<dbReference type="InterPro" id="IPR029058">
    <property type="entry name" value="AB_hydrolase_fold"/>
</dbReference>
<proteinExistence type="inferred from homology"/>
<keyword evidence="2" id="KW-0378">Hydrolase</keyword>
<evidence type="ECO:0000313" key="7">
    <source>
        <dbReference type="Proteomes" id="UP001064782"/>
    </source>
</evidence>
<dbReference type="Pfam" id="PF07859">
    <property type="entry name" value="Abhydrolase_3"/>
    <property type="match status" value="1"/>
</dbReference>
<dbReference type="InterPro" id="IPR013094">
    <property type="entry name" value="AB_hydrolase_3"/>
</dbReference>
<dbReference type="Gene3D" id="3.40.50.1820">
    <property type="entry name" value="alpha/beta hydrolase"/>
    <property type="match status" value="1"/>
</dbReference>
<dbReference type="AlphaFoldDB" id="A0A9P3QCN4"/>
<feature type="domain" description="Alpha/beta hydrolase fold-3" evidence="4">
    <location>
        <begin position="162"/>
        <end position="367"/>
    </location>
</feature>